<evidence type="ECO:0000313" key="2">
    <source>
        <dbReference type="EMBL" id="MBC3939149.1"/>
    </source>
</evidence>
<protein>
    <recommendedName>
        <fullName evidence="4">ABC transporter permease</fullName>
    </recommendedName>
</protein>
<keyword evidence="3" id="KW-1185">Reference proteome</keyword>
<gene>
    <name evidence="2" type="ORF">H8R05_09525</name>
</gene>
<name>A0ABR7AFD1_9FIRM</name>
<keyword evidence="1" id="KW-0472">Membrane</keyword>
<organism evidence="2 3">
    <name type="scientific">Anaerotruncus massiliensis</name>
    <name type="common">ex Togo et al. 2019</name>
    <dbReference type="NCBI Taxonomy" id="1673720"/>
    <lineage>
        <taxon>Bacteria</taxon>
        <taxon>Bacillati</taxon>
        <taxon>Bacillota</taxon>
        <taxon>Clostridia</taxon>
        <taxon>Eubacteriales</taxon>
        <taxon>Oscillospiraceae</taxon>
        <taxon>Anaerotruncus</taxon>
    </lineage>
</organism>
<keyword evidence="1" id="KW-1133">Transmembrane helix</keyword>
<feature type="transmembrane region" description="Helical" evidence="1">
    <location>
        <begin position="49"/>
        <end position="70"/>
    </location>
</feature>
<dbReference type="Proteomes" id="UP000602181">
    <property type="component" value="Unassembled WGS sequence"/>
</dbReference>
<keyword evidence="1" id="KW-0812">Transmembrane</keyword>
<evidence type="ECO:0000313" key="3">
    <source>
        <dbReference type="Proteomes" id="UP000602181"/>
    </source>
</evidence>
<dbReference type="EMBL" id="JACOIH010000015">
    <property type="protein sequence ID" value="MBC3939149.1"/>
    <property type="molecule type" value="Genomic_DNA"/>
</dbReference>
<feature type="transmembrane region" description="Helical" evidence="1">
    <location>
        <begin position="76"/>
        <end position="109"/>
    </location>
</feature>
<accession>A0ABR7AFD1</accession>
<dbReference type="InterPro" id="IPR046113">
    <property type="entry name" value="DUF6050"/>
</dbReference>
<evidence type="ECO:0008006" key="4">
    <source>
        <dbReference type="Google" id="ProtNLM"/>
    </source>
</evidence>
<feature type="transmembrane region" description="Helical" evidence="1">
    <location>
        <begin position="20"/>
        <end position="37"/>
    </location>
</feature>
<proteinExistence type="predicted"/>
<sequence>MELRKEVLPMIRSEAIKAFFFKSVLPVTVALILYCIFKSACVKNGELDYVWLWILCGLPFGLHRMCLWIMPGGGSLGGGIALFALNFIIGGVIGGFVLVWRLIVAVWYVPLTVYRLIVG</sequence>
<reference evidence="2 3" key="1">
    <citation type="submission" date="2020-08" db="EMBL/GenBank/DDBJ databases">
        <authorList>
            <person name="Liu C."/>
            <person name="Sun Q."/>
        </authorList>
    </citation>
    <scope>NUCLEOTIDE SEQUENCE [LARGE SCALE GENOMIC DNA]</scope>
    <source>
        <strain evidence="2 3">22A2-44</strain>
    </source>
</reference>
<comment type="caution">
    <text evidence="2">The sequence shown here is derived from an EMBL/GenBank/DDBJ whole genome shotgun (WGS) entry which is preliminary data.</text>
</comment>
<dbReference type="Pfam" id="PF19517">
    <property type="entry name" value="DUF6050"/>
    <property type="match status" value="1"/>
</dbReference>
<evidence type="ECO:0000256" key="1">
    <source>
        <dbReference type="SAM" id="Phobius"/>
    </source>
</evidence>